<dbReference type="InterPro" id="IPR010982">
    <property type="entry name" value="Lambda_DNA-bd_dom_sf"/>
</dbReference>
<evidence type="ECO:0000313" key="3">
    <source>
        <dbReference type="EMBL" id="UOF90767.1"/>
    </source>
</evidence>
<reference evidence="3" key="1">
    <citation type="submission" date="2021-12" db="EMBL/GenBank/DDBJ databases">
        <title>Alicyclobacillaceae gen. nov., sp. nov., isolated from chalcocite enrichment system.</title>
        <authorList>
            <person name="Jiang Z."/>
        </authorList>
    </citation>
    <scope>NUCLEOTIDE SEQUENCE</scope>
    <source>
        <strain evidence="3">MYW30-H2</strain>
    </source>
</reference>
<dbReference type="SUPFAM" id="SSF47413">
    <property type="entry name" value="lambda repressor-like DNA-binding domains"/>
    <property type="match status" value="1"/>
</dbReference>
<keyword evidence="4" id="KW-1185">Reference proteome</keyword>
<sequence length="68" mass="7769">MGKTMIKLKKLRKRNGYSQKEIADILGISQPGYQKIENGQRRMSLETAQQLKNILGAQYIDDLLDETS</sequence>
<keyword evidence="1" id="KW-0238">DNA-binding</keyword>
<gene>
    <name evidence="3" type="ORF">LSG31_00345</name>
</gene>
<dbReference type="Gene3D" id="1.10.260.40">
    <property type="entry name" value="lambda repressor-like DNA-binding domains"/>
    <property type="match status" value="1"/>
</dbReference>
<protein>
    <submittedName>
        <fullName evidence="3">Helix-turn-helix domain-containing protein</fullName>
    </submittedName>
</protein>
<feature type="domain" description="HTH cro/C1-type" evidence="2">
    <location>
        <begin position="8"/>
        <end position="63"/>
    </location>
</feature>
<evidence type="ECO:0000256" key="1">
    <source>
        <dbReference type="ARBA" id="ARBA00023125"/>
    </source>
</evidence>
<dbReference type="PANTHER" id="PTHR46558">
    <property type="entry name" value="TRACRIPTIONAL REGULATORY PROTEIN-RELATED-RELATED"/>
    <property type="match status" value="1"/>
</dbReference>
<dbReference type="EMBL" id="CP089291">
    <property type="protein sequence ID" value="UOF90767.1"/>
    <property type="molecule type" value="Genomic_DNA"/>
</dbReference>
<dbReference type="Proteomes" id="UP000830167">
    <property type="component" value="Chromosome"/>
</dbReference>
<dbReference type="InterPro" id="IPR001387">
    <property type="entry name" value="Cro/C1-type_HTH"/>
</dbReference>
<evidence type="ECO:0000259" key="2">
    <source>
        <dbReference type="PROSITE" id="PS50943"/>
    </source>
</evidence>
<proteinExistence type="predicted"/>
<organism evidence="3 4">
    <name type="scientific">Fodinisporobacter ferrooxydans</name>
    <dbReference type="NCBI Taxonomy" id="2901836"/>
    <lineage>
        <taxon>Bacteria</taxon>
        <taxon>Bacillati</taxon>
        <taxon>Bacillota</taxon>
        <taxon>Bacilli</taxon>
        <taxon>Bacillales</taxon>
        <taxon>Alicyclobacillaceae</taxon>
        <taxon>Fodinisporobacter</taxon>
    </lineage>
</organism>
<accession>A0ABY4CJS8</accession>
<dbReference type="Pfam" id="PF01381">
    <property type="entry name" value="HTH_3"/>
    <property type="match status" value="1"/>
</dbReference>
<dbReference type="PROSITE" id="PS50943">
    <property type="entry name" value="HTH_CROC1"/>
    <property type="match status" value="1"/>
</dbReference>
<dbReference type="RefSeq" id="WP_347437467.1">
    <property type="nucleotide sequence ID" value="NZ_CP089291.1"/>
</dbReference>
<name>A0ABY4CJS8_9BACL</name>
<dbReference type="CDD" id="cd00093">
    <property type="entry name" value="HTH_XRE"/>
    <property type="match status" value="1"/>
</dbReference>
<dbReference type="PANTHER" id="PTHR46558:SF14">
    <property type="entry name" value="HTH-TYPE TRANSCRIPTIONAL REGULATOR ANSR"/>
    <property type="match status" value="1"/>
</dbReference>
<dbReference type="SMART" id="SM00530">
    <property type="entry name" value="HTH_XRE"/>
    <property type="match status" value="1"/>
</dbReference>
<evidence type="ECO:0000313" key="4">
    <source>
        <dbReference type="Proteomes" id="UP000830167"/>
    </source>
</evidence>